<evidence type="ECO:0000256" key="3">
    <source>
        <dbReference type="ARBA" id="ARBA00022491"/>
    </source>
</evidence>
<sequence>MLQQTIYDLSGLIKMEEQQHLAEECVAQFELGYLGDSAVKREDPSPPTIKVNISAFEQDIRLRGAMTPPPPWHTLSPSSEMYSEGPMAGQAVLVNAPIPCVPSTPPETPPVIGSPNPQCNSHYSSHYTHHRQHHGLDEMIWMRNETPLDLRPSNYTSNVQDEWDRREYNMQAQLQAQAPHHLNHLEHLTPLGPHSLYHHSHNSRPLSVSSTRSSNNSPRGQYNSCNSISSGGSDKIGDDMLITLTVRELNKKLHGCPREEIVRLKQKRRTLKNRGYAQNCRSKRLQQRQDLEKTNKHLMAEINRLKVELNRIAQERDQLKQRLQMRVPHLAGQSQNLHSDGQSSPEFYL</sequence>
<feature type="domain" description="BZIP" evidence="10">
    <location>
        <begin position="263"/>
        <end position="326"/>
    </location>
</feature>
<keyword evidence="3" id="KW-0678">Repressor</keyword>
<dbReference type="Pfam" id="PF03131">
    <property type="entry name" value="bZIP_Maf"/>
    <property type="match status" value="1"/>
</dbReference>
<evidence type="ECO:0000256" key="4">
    <source>
        <dbReference type="ARBA" id="ARBA00023015"/>
    </source>
</evidence>
<comment type="subcellular location">
    <subcellularLocation>
        <location evidence="1">Nucleus</location>
    </subcellularLocation>
</comment>
<dbReference type="SUPFAM" id="SSF57959">
    <property type="entry name" value="Leucine zipper domain"/>
    <property type="match status" value="1"/>
</dbReference>
<dbReference type="OrthoDB" id="5974330at2759"/>
<accession>A0A9Q0S8Q0</accession>
<dbReference type="GO" id="GO:0000981">
    <property type="term" value="F:DNA-binding transcription factor activity, RNA polymerase II-specific"/>
    <property type="evidence" value="ECO:0007669"/>
    <property type="project" value="TreeGrafter"/>
</dbReference>
<proteinExistence type="inferred from homology"/>
<dbReference type="EMBL" id="WJQU01000001">
    <property type="protein sequence ID" value="KAJ6649599.1"/>
    <property type="molecule type" value="Genomic_DNA"/>
</dbReference>
<dbReference type="SMART" id="SM00338">
    <property type="entry name" value="BRLZ"/>
    <property type="match status" value="1"/>
</dbReference>
<dbReference type="InterPro" id="IPR004826">
    <property type="entry name" value="bZIP_Maf"/>
</dbReference>
<keyword evidence="8" id="KW-0175">Coiled coil</keyword>
<keyword evidence="4" id="KW-0805">Transcription regulation</keyword>
<dbReference type="PANTHER" id="PTHR10129:SF44">
    <property type="entry name" value="TRAFFIC JAM, ISOFORM C"/>
    <property type="match status" value="1"/>
</dbReference>
<dbReference type="CDD" id="cd14718">
    <property type="entry name" value="bZIP_Maf_large"/>
    <property type="match status" value="1"/>
</dbReference>
<evidence type="ECO:0000256" key="2">
    <source>
        <dbReference type="ARBA" id="ARBA00008500"/>
    </source>
</evidence>
<gene>
    <name evidence="11" type="primary">Maf</name>
    <name evidence="11" type="ORF">Bhyg_04837</name>
</gene>
<feature type="region of interest" description="Disordered" evidence="9">
    <location>
        <begin position="186"/>
        <end position="231"/>
    </location>
</feature>
<comment type="caution">
    <text evidence="11">The sequence shown here is derived from an EMBL/GenBank/DDBJ whole genome shotgun (WGS) entry which is preliminary data.</text>
</comment>
<feature type="compositionally biased region" description="Low complexity" evidence="9">
    <location>
        <begin position="203"/>
        <end position="219"/>
    </location>
</feature>
<evidence type="ECO:0000256" key="1">
    <source>
        <dbReference type="ARBA" id="ARBA00004123"/>
    </source>
</evidence>
<dbReference type="InterPro" id="IPR024874">
    <property type="entry name" value="Transcription_factor_Maf_fam"/>
</dbReference>
<evidence type="ECO:0000259" key="10">
    <source>
        <dbReference type="PROSITE" id="PS50217"/>
    </source>
</evidence>
<dbReference type="Proteomes" id="UP001151699">
    <property type="component" value="Chromosome A"/>
</dbReference>
<name>A0A9Q0S8Q0_9DIPT</name>
<keyword evidence="5" id="KW-0238">DNA-binding</keyword>
<keyword evidence="6" id="KW-0804">Transcription</keyword>
<evidence type="ECO:0000256" key="6">
    <source>
        <dbReference type="ARBA" id="ARBA00023163"/>
    </source>
</evidence>
<evidence type="ECO:0000256" key="8">
    <source>
        <dbReference type="SAM" id="Coils"/>
    </source>
</evidence>
<dbReference type="GO" id="GO:0000978">
    <property type="term" value="F:RNA polymerase II cis-regulatory region sequence-specific DNA binding"/>
    <property type="evidence" value="ECO:0007669"/>
    <property type="project" value="TreeGrafter"/>
</dbReference>
<comment type="similarity">
    <text evidence="2">Belongs to the bZIP family. Maf subfamily.</text>
</comment>
<dbReference type="PROSITE" id="PS50217">
    <property type="entry name" value="BZIP"/>
    <property type="match status" value="1"/>
</dbReference>
<dbReference type="InterPro" id="IPR046347">
    <property type="entry name" value="bZIP_sf"/>
</dbReference>
<evidence type="ECO:0000313" key="11">
    <source>
        <dbReference type="EMBL" id="KAJ6649599.1"/>
    </source>
</evidence>
<protein>
    <submittedName>
        <fullName evidence="11">Transcription factor Maf</fullName>
    </submittedName>
</protein>
<dbReference type="GO" id="GO:0005634">
    <property type="term" value="C:nucleus"/>
    <property type="evidence" value="ECO:0007669"/>
    <property type="project" value="UniProtKB-SubCell"/>
</dbReference>
<evidence type="ECO:0000256" key="9">
    <source>
        <dbReference type="SAM" id="MobiDB-lite"/>
    </source>
</evidence>
<dbReference type="PANTHER" id="PTHR10129">
    <property type="entry name" value="TRANSCRIPTION FACTOR MAF"/>
    <property type="match status" value="1"/>
</dbReference>
<evidence type="ECO:0000256" key="5">
    <source>
        <dbReference type="ARBA" id="ARBA00023125"/>
    </source>
</evidence>
<dbReference type="FunFam" id="1.20.5.170:FF:000011">
    <property type="entry name" value="Transcription factor MafG, putative"/>
    <property type="match status" value="1"/>
</dbReference>
<evidence type="ECO:0000313" key="12">
    <source>
        <dbReference type="Proteomes" id="UP001151699"/>
    </source>
</evidence>
<keyword evidence="7" id="KW-0539">Nucleus</keyword>
<organism evidence="11 12">
    <name type="scientific">Pseudolycoriella hygida</name>
    <dbReference type="NCBI Taxonomy" id="35572"/>
    <lineage>
        <taxon>Eukaryota</taxon>
        <taxon>Metazoa</taxon>
        <taxon>Ecdysozoa</taxon>
        <taxon>Arthropoda</taxon>
        <taxon>Hexapoda</taxon>
        <taxon>Insecta</taxon>
        <taxon>Pterygota</taxon>
        <taxon>Neoptera</taxon>
        <taxon>Endopterygota</taxon>
        <taxon>Diptera</taxon>
        <taxon>Nematocera</taxon>
        <taxon>Sciaroidea</taxon>
        <taxon>Sciaridae</taxon>
        <taxon>Pseudolycoriella</taxon>
    </lineage>
</organism>
<dbReference type="InterPro" id="IPR008917">
    <property type="entry name" value="TF_DNA-bd_sf"/>
</dbReference>
<dbReference type="InterPro" id="IPR004827">
    <property type="entry name" value="bZIP"/>
</dbReference>
<dbReference type="AlphaFoldDB" id="A0A9Q0S8Q0"/>
<dbReference type="SUPFAM" id="SSF47454">
    <property type="entry name" value="A DNA-binding domain in eukaryotic transcription factors"/>
    <property type="match status" value="1"/>
</dbReference>
<dbReference type="Gene3D" id="1.20.5.170">
    <property type="match status" value="1"/>
</dbReference>
<evidence type="ECO:0000256" key="7">
    <source>
        <dbReference type="ARBA" id="ARBA00023242"/>
    </source>
</evidence>
<keyword evidence="12" id="KW-1185">Reference proteome</keyword>
<reference evidence="11" key="1">
    <citation type="submission" date="2022-07" db="EMBL/GenBank/DDBJ databases">
        <authorList>
            <person name="Trinca V."/>
            <person name="Uliana J.V.C."/>
            <person name="Torres T.T."/>
            <person name="Ward R.J."/>
            <person name="Monesi N."/>
        </authorList>
    </citation>
    <scope>NUCLEOTIDE SEQUENCE</scope>
    <source>
        <strain evidence="11">HSMRA1968</strain>
        <tissue evidence="11">Whole embryos</tissue>
    </source>
</reference>
<feature type="coiled-coil region" evidence="8">
    <location>
        <begin position="288"/>
        <end position="322"/>
    </location>
</feature>